<keyword evidence="2" id="KW-1185">Reference proteome</keyword>
<evidence type="ECO:0000313" key="2">
    <source>
        <dbReference type="Proteomes" id="UP001327560"/>
    </source>
</evidence>
<dbReference type="PANTHER" id="PTHR35318">
    <property type="entry name" value="BNAA10G08410D PROTEIN"/>
    <property type="match status" value="1"/>
</dbReference>
<evidence type="ECO:0000313" key="1">
    <source>
        <dbReference type="EMBL" id="WOK99769.1"/>
    </source>
</evidence>
<gene>
    <name evidence="1" type="ORF">Cni_G08481</name>
</gene>
<name>A0AAQ3K0G9_9LILI</name>
<proteinExistence type="predicted"/>
<dbReference type="PANTHER" id="PTHR35318:SF2">
    <property type="entry name" value="OS08G0138900 PROTEIN"/>
    <property type="match status" value="1"/>
</dbReference>
<dbReference type="EMBL" id="CP136891">
    <property type="protein sequence ID" value="WOK99769.1"/>
    <property type="molecule type" value="Genomic_DNA"/>
</dbReference>
<accession>A0AAQ3K0G9</accession>
<dbReference type="AlphaFoldDB" id="A0AAQ3K0G9"/>
<organism evidence="1 2">
    <name type="scientific">Canna indica</name>
    <name type="common">Indian-shot</name>
    <dbReference type="NCBI Taxonomy" id="4628"/>
    <lineage>
        <taxon>Eukaryota</taxon>
        <taxon>Viridiplantae</taxon>
        <taxon>Streptophyta</taxon>
        <taxon>Embryophyta</taxon>
        <taxon>Tracheophyta</taxon>
        <taxon>Spermatophyta</taxon>
        <taxon>Magnoliopsida</taxon>
        <taxon>Liliopsida</taxon>
        <taxon>Zingiberales</taxon>
        <taxon>Cannaceae</taxon>
        <taxon>Canna</taxon>
    </lineage>
</organism>
<protein>
    <submittedName>
        <fullName evidence="1">Uncharacterized protein</fullName>
    </submittedName>
</protein>
<reference evidence="1 2" key="1">
    <citation type="submission" date="2023-10" db="EMBL/GenBank/DDBJ databases">
        <title>Chromosome-scale genome assembly provides insights into flower coloration mechanisms of Canna indica.</title>
        <authorList>
            <person name="Li C."/>
        </authorList>
    </citation>
    <scope>NUCLEOTIDE SEQUENCE [LARGE SCALE GENOMIC DNA]</scope>
    <source>
        <tissue evidence="1">Flower</tissue>
    </source>
</reference>
<sequence length="99" mass="11149">MGLLEFPCGRRARQTETVAPQRTKDCKGKRWRRDSSWQPSLVAISEDDIALVGDKAVKFNDRRRKARAKPAGKVIPRPDHRLYGVATLVPAFSPAAFIF</sequence>
<dbReference type="Proteomes" id="UP001327560">
    <property type="component" value="Chromosome 2"/>
</dbReference>